<evidence type="ECO:0000313" key="2">
    <source>
        <dbReference type="EMBL" id="MBM6618248.1"/>
    </source>
</evidence>
<evidence type="ECO:0000256" key="1">
    <source>
        <dbReference type="SAM" id="MobiDB-lite"/>
    </source>
</evidence>
<name>A0ABS2DIF3_9BACI</name>
<proteinExistence type="predicted"/>
<evidence type="ECO:0000313" key="3">
    <source>
        <dbReference type="Proteomes" id="UP001518925"/>
    </source>
</evidence>
<dbReference type="EMBL" id="JAFELM010000030">
    <property type="protein sequence ID" value="MBM6618248.1"/>
    <property type="molecule type" value="Genomic_DNA"/>
</dbReference>
<comment type="caution">
    <text evidence="2">The sequence shown here is derived from an EMBL/GenBank/DDBJ whole genome shotgun (WGS) entry which is preliminary data.</text>
</comment>
<dbReference type="Proteomes" id="UP001518925">
    <property type="component" value="Unassembled WGS sequence"/>
</dbReference>
<evidence type="ECO:0008006" key="4">
    <source>
        <dbReference type="Google" id="ProtNLM"/>
    </source>
</evidence>
<protein>
    <recommendedName>
        <fullName evidence="4">Spore coat protein CotO</fullName>
    </recommendedName>
</protein>
<dbReference type="RefSeq" id="WP_204203602.1">
    <property type="nucleotide sequence ID" value="NZ_JAFELM010000030.1"/>
</dbReference>
<gene>
    <name evidence="2" type="ORF">JR050_11315</name>
</gene>
<dbReference type="Pfam" id="PF14153">
    <property type="entry name" value="Spore_coat_CotO"/>
    <property type="match status" value="1"/>
</dbReference>
<organism evidence="2 3">
    <name type="scientific">Bacillus suaedaesalsae</name>
    <dbReference type="NCBI Taxonomy" id="2810349"/>
    <lineage>
        <taxon>Bacteria</taxon>
        <taxon>Bacillati</taxon>
        <taxon>Bacillota</taxon>
        <taxon>Bacilli</taxon>
        <taxon>Bacillales</taxon>
        <taxon>Bacillaceae</taxon>
        <taxon>Bacillus</taxon>
    </lineage>
</organism>
<feature type="region of interest" description="Disordered" evidence="1">
    <location>
        <begin position="48"/>
        <end position="74"/>
    </location>
</feature>
<sequence length="152" mass="17517">MINKETVKQRPLMYISQPNFSAITAKMQHVVTKKKVFTEVKEEPKAEVEVSQNEIPTVEEEEVPQKVVDTPKNRKSRRRRFVELNIEEKIKFFVKLPANVPKSTCQIKTESETYRGKVIGFNEGIVLINTVSEPYEVQLSLQEIKDISIIGL</sequence>
<dbReference type="InterPro" id="IPR025439">
    <property type="entry name" value="Spore_coat_CotO"/>
</dbReference>
<keyword evidence="3" id="KW-1185">Reference proteome</keyword>
<accession>A0ABS2DIF3</accession>
<reference evidence="2 3" key="1">
    <citation type="submission" date="2021-02" db="EMBL/GenBank/DDBJ databases">
        <title>Bacillus sp. RD4P76, an endophyte from a halophyte.</title>
        <authorList>
            <person name="Sun J.-Q."/>
        </authorList>
    </citation>
    <scope>NUCLEOTIDE SEQUENCE [LARGE SCALE GENOMIC DNA]</scope>
    <source>
        <strain evidence="2 3">RD4P76</strain>
    </source>
</reference>